<evidence type="ECO:0000313" key="1">
    <source>
        <dbReference type="EMBL" id="CAH3138193.1"/>
    </source>
</evidence>
<protein>
    <submittedName>
        <fullName evidence="1">Uncharacterized protein</fullName>
    </submittedName>
</protein>
<gene>
    <name evidence="1" type="ORF">PLOB_00040069</name>
</gene>
<accession>A0ABN8P9R1</accession>
<dbReference type="EMBL" id="CALNXK010000060">
    <property type="protein sequence ID" value="CAH3138193.1"/>
    <property type="molecule type" value="Genomic_DNA"/>
</dbReference>
<comment type="caution">
    <text evidence="1">The sequence shown here is derived from an EMBL/GenBank/DDBJ whole genome shotgun (WGS) entry which is preliminary data.</text>
</comment>
<dbReference type="Proteomes" id="UP001159405">
    <property type="component" value="Unassembled WGS sequence"/>
</dbReference>
<evidence type="ECO:0000313" key="2">
    <source>
        <dbReference type="Proteomes" id="UP001159405"/>
    </source>
</evidence>
<organism evidence="1 2">
    <name type="scientific">Porites lobata</name>
    <dbReference type="NCBI Taxonomy" id="104759"/>
    <lineage>
        <taxon>Eukaryota</taxon>
        <taxon>Metazoa</taxon>
        <taxon>Cnidaria</taxon>
        <taxon>Anthozoa</taxon>
        <taxon>Hexacorallia</taxon>
        <taxon>Scleractinia</taxon>
        <taxon>Fungiina</taxon>
        <taxon>Poritidae</taxon>
        <taxon>Porites</taxon>
    </lineage>
</organism>
<proteinExistence type="predicted"/>
<name>A0ABN8P9R1_9CNID</name>
<reference evidence="1 2" key="1">
    <citation type="submission" date="2022-05" db="EMBL/GenBank/DDBJ databases">
        <authorList>
            <consortium name="Genoscope - CEA"/>
            <person name="William W."/>
        </authorList>
    </citation>
    <scope>NUCLEOTIDE SEQUENCE [LARGE SCALE GENOMIC DNA]</scope>
</reference>
<keyword evidence="2" id="KW-1185">Reference proteome</keyword>
<sequence>MVTNGLKINDIKMEFLFVGSRQQLSKALRDLYSIRPIRKYLSEDATKVLVHAFVTSRLDYCNYLLFGFQHTNVIRCRGFLAAAAAPIVCLVPKFSYHIPAFIIYIGYQCPSASSAARPPSSRWCWPCLPKEVSKIQGKWSLQFNI</sequence>